<dbReference type="EMBL" id="LZKG01000102">
    <property type="protein sequence ID" value="OBI28574.1"/>
    <property type="molecule type" value="Genomic_DNA"/>
</dbReference>
<comment type="similarity">
    <text evidence="1">Belongs to the mycobacterial PPE family.</text>
</comment>
<dbReference type="PANTHER" id="PTHR46766:SF1">
    <property type="entry name" value="GLUTAMINE-RICH PROTEIN 2"/>
    <property type="match status" value="1"/>
</dbReference>
<dbReference type="OrthoDB" id="4710479at2"/>
<evidence type="ECO:0000256" key="1">
    <source>
        <dbReference type="ARBA" id="ARBA00010652"/>
    </source>
</evidence>
<dbReference type="InterPro" id="IPR022171">
    <property type="entry name" value="PPE_C"/>
</dbReference>
<dbReference type="InterPro" id="IPR000030">
    <property type="entry name" value="PPE_dom"/>
</dbReference>
<feature type="domain" description="SHOCT" evidence="4">
    <location>
        <begin position="431"/>
        <end position="456"/>
    </location>
</feature>
<sequence length="458" mass="46313">MDFAALPPEVNSGLMYAGAGPGPMLAAATAWDGLATELHLAATAYASVVSGLTSGPWLGPSSAAMAASITPFISWLHATSAQAEQTGMQAKAAVAAYEATFAMVVPPPVIAANRAALLTLLATNILGQNAAAIAANEAHYAEMWAQDAAAMYSYASLSATATVLEPFQPPPQTANPAGPLGQAAALQNAAGNTAGSNAQTLPSQLASTLQGAGPTQAAPTVLPMQAEPPLGLLDLLGILADETALGIALPLSVVAFPLSVISLVMAVEAAYYAEMDSREIFDTQDLLYGGQRNILEALSQLGATTEVPSTENLRVPHESVKVGRALPLGALSVPPNWAEAAPEIRHASYSTPLSSAAGPSPAGLGTAFGQMALAGMGGSALAGAINQNRGQQGKPTAAAESKAPAQSSDACSPTAAPQPPANSVIELAAGIRELGQLHDAGYLTEAEFAEQKQRLLSR</sequence>
<dbReference type="RefSeq" id="WP_064920155.1">
    <property type="nucleotide sequence ID" value="NZ_LZJK01000020.1"/>
</dbReference>
<dbReference type="SUPFAM" id="SSF140459">
    <property type="entry name" value="PE/PPE dimer-like"/>
    <property type="match status" value="1"/>
</dbReference>
<proteinExistence type="inferred from homology"/>
<dbReference type="GO" id="GO:0052572">
    <property type="term" value="P:response to host immune response"/>
    <property type="evidence" value="ECO:0007669"/>
    <property type="project" value="TreeGrafter"/>
</dbReference>
<dbReference type="FunFam" id="1.20.1260.20:FF:000001">
    <property type="entry name" value="PPE family protein PPE41"/>
    <property type="match status" value="1"/>
</dbReference>
<evidence type="ECO:0000313" key="6">
    <source>
        <dbReference type="EMBL" id="OBI28574.1"/>
    </source>
</evidence>
<dbReference type="Gene3D" id="1.20.1260.20">
    <property type="entry name" value="PPE superfamily"/>
    <property type="match status" value="1"/>
</dbReference>
<feature type="domain" description="PPE family C-terminal" evidence="5">
    <location>
        <begin position="320"/>
        <end position="383"/>
    </location>
</feature>
<evidence type="ECO:0000313" key="7">
    <source>
        <dbReference type="Proteomes" id="UP000093943"/>
    </source>
</evidence>
<organism evidence="6 7">
    <name type="scientific">Mycolicibacter sinensis (strain JDM601)</name>
    <name type="common">Mycobacterium sinense</name>
    <dbReference type="NCBI Taxonomy" id="875328"/>
    <lineage>
        <taxon>Bacteria</taxon>
        <taxon>Bacillati</taxon>
        <taxon>Actinomycetota</taxon>
        <taxon>Actinomycetes</taxon>
        <taxon>Mycobacteriales</taxon>
        <taxon>Mycobacteriaceae</taxon>
        <taxon>Mycolicibacter</taxon>
    </lineage>
</organism>
<dbReference type="Pfam" id="PF00823">
    <property type="entry name" value="PPE"/>
    <property type="match status" value="1"/>
</dbReference>
<feature type="region of interest" description="Disordered" evidence="2">
    <location>
        <begin position="386"/>
        <end position="421"/>
    </location>
</feature>
<evidence type="ECO:0000259" key="5">
    <source>
        <dbReference type="Pfam" id="PF12484"/>
    </source>
</evidence>
<evidence type="ECO:0000259" key="3">
    <source>
        <dbReference type="Pfam" id="PF00823"/>
    </source>
</evidence>
<dbReference type="Pfam" id="PF12484">
    <property type="entry name" value="PPE-SVP"/>
    <property type="match status" value="1"/>
</dbReference>
<evidence type="ECO:0000259" key="4">
    <source>
        <dbReference type="Pfam" id="PF09851"/>
    </source>
</evidence>
<dbReference type="PANTHER" id="PTHR46766">
    <property type="entry name" value="GLUTAMINE-RICH PROTEIN 2"/>
    <property type="match status" value="1"/>
</dbReference>
<dbReference type="AlphaFoldDB" id="A0A1A2XS60"/>
<name>A0A1A2XS60_MYCSD</name>
<accession>A0A1A2XS60</accession>
<evidence type="ECO:0000256" key="2">
    <source>
        <dbReference type="SAM" id="MobiDB-lite"/>
    </source>
</evidence>
<dbReference type="Pfam" id="PF09851">
    <property type="entry name" value="SHOCT"/>
    <property type="match status" value="1"/>
</dbReference>
<dbReference type="InterPro" id="IPR018649">
    <property type="entry name" value="SHOCT"/>
</dbReference>
<comment type="caution">
    <text evidence="6">The sequence shown here is derived from an EMBL/GenBank/DDBJ whole genome shotgun (WGS) entry which is preliminary data.</text>
</comment>
<protein>
    <recommendedName>
        <fullName evidence="8">PPE family protein</fullName>
    </recommendedName>
</protein>
<feature type="domain" description="PPE" evidence="3">
    <location>
        <begin position="2"/>
        <end position="163"/>
    </location>
</feature>
<evidence type="ECO:0008006" key="8">
    <source>
        <dbReference type="Google" id="ProtNLM"/>
    </source>
</evidence>
<dbReference type="InterPro" id="IPR038332">
    <property type="entry name" value="PPE_sf"/>
</dbReference>
<gene>
    <name evidence="6" type="ORF">A5710_03395</name>
</gene>
<reference evidence="7" key="1">
    <citation type="submission" date="2016-06" db="EMBL/GenBank/DDBJ databases">
        <authorList>
            <person name="Sutton G."/>
            <person name="Brinkac L."/>
            <person name="Sanka R."/>
            <person name="Adams M."/>
            <person name="Lau E."/>
            <person name="Sam S."/>
            <person name="Sreng N."/>
            <person name="Him V."/>
            <person name="Kerleguer A."/>
            <person name="Cheng S."/>
        </authorList>
    </citation>
    <scope>NUCLEOTIDE SEQUENCE [LARGE SCALE GENOMIC DNA]</scope>
    <source>
        <strain evidence="7">E1876</strain>
    </source>
</reference>
<dbReference type="Proteomes" id="UP000093943">
    <property type="component" value="Unassembled WGS sequence"/>
</dbReference>